<evidence type="ECO:0000313" key="1">
    <source>
        <dbReference type="EMBL" id="KHG22650.1"/>
    </source>
</evidence>
<dbReference type="EMBL" id="KN422422">
    <property type="protein sequence ID" value="KHG22650.1"/>
    <property type="molecule type" value="Genomic_DNA"/>
</dbReference>
<proteinExistence type="predicted"/>
<reference evidence="2" key="1">
    <citation type="submission" date="2014-09" db="EMBL/GenBank/DDBJ databases">
        <authorList>
            <person name="Mudge J."/>
            <person name="Ramaraj T."/>
            <person name="Lindquist I.E."/>
            <person name="Bharti A.K."/>
            <person name="Sundararajan A."/>
            <person name="Cameron C.T."/>
            <person name="Woodward J.E."/>
            <person name="May G.D."/>
            <person name="Brubaker C."/>
            <person name="Broadhvest J."/>
            <person name="Wilkins T.A."/>
        </authorList>
    </citation>
    <scope>NUCLEOTIDE SEQUENCE</scope>
    <source>
        <strain evidence="2">cv. AKA8401</strain>
    </source>
</reference>
<name>A0A0B0PCI8_GOSAR</name>
<gene>
    <name evidence="1" type="ORF">F383_03215</name>
</gene>
<protein>
    <submittedName>
        <fullName evidence="1">Uncharacterized protein</fullName>
    </submittedName>
</protein>
<dbReference type="Proteomes" id="UP000032142">
    <property type="component" value="Unassembled WGS sequence"/>
</dbReference>
<keyword evidence="2" id="KW-1185">Reference proteome</keyword>
<evidence type="ECO:0000313" key="2">
    <source>
        <dbReference type="Proteomes" id="UP000032142"/>
    </source>
</evidence>
<accession>A0A0B0PCI8</accession>
<sequence length="12" mass="1508">MGLKELKEMDKW</sequence>
<organism evidence="1 2">
    <name type="scientific">Gossypium arboreum</name>
    <name type="common">Tree cotton</name>
    <name type="synonym">Gossypium nanking</name>
    <dbReference type="NCBI Taxonomy" id="29729"/>
    <lineage>
        <taxon>Eukaryota</taxon>
        <taxon>Viridiplantae</taxon>
        <taxon>Streptophyta</taxon>
        <taxon>Embryophyta</taxon>
        <taxon>Tracheophyta</taxon>
        <taxon>Spermatophyta</taxon>
        <taxon>Magnoliopsida</taxon>
        <taxon>eudicotyledons</taxon>
        <taxon>Gunneridae</taxon>
        <taxon>Pentapetalae</taxon>
        <taxon>rosids</taxon>
        <taxon>malvids</taxon>
        <taxon>Malvales</taxon>
        <taxon>Malvaceae</taxon>
        <taxon>Malvoideae</taxon>
        <taxon>Gossypium</taxon>
    </lineage>
</organism>